<organism evidence="1">
    <name type="scientific">Spongospora subterranea</name>
    <dbReference type="NCBI Taxonomy" id="70186"/>
    <lineage>
        <taxon>Eukaryota</taxon>
        <taxon>Sar</taxon>
        <taxon>Rhizaria</taxon>
        <taxon>Endomyxa</taxon>
        <taxon>Phytomyxea</taxon>
        <taxon>Plasmodiophorida</taxon>
        <taxon>Plasmodiophoridae</taxon>
        <taxon>Spongospora</taxon>
    </lineage>
</organism>
<feature type="non-terminal residue" evidence="1">
    <location>
        <position position="1"/>
    </location>
</feature>
<name>A0A0H5QQP9_9EUKA</name>
<proteinExistence type="predicted"/>
<protein>
    <submittedName>
        <fullName evidence="1">Uncharacterized protein</fullName>
    </submittedName>
</protein>
<sequence>NQFMNAFASSDFLTSPWNSAINLAPLSSLNLLPLPLKLVSSPIVVGENGQDVASSSTPSGLSWNPFPQQSAGSCGLVDQQLLSASDQLTSGFLQSSQISQLTQLIRQGRYPFMACALSCAGSQMLQQMPSLSSLTSTFTPMEMNTLCPNQQLFGNQGFGQQYPYPNQFFGQGNNFMPQQQMFPGQSNLLNQQFPGQQLFPGQNLLNQQQLFP</sequence>
<feature type="non-terminal residue" evidence="1">
    <location>
        <position position="212"/>
    </location>
</feature>
<dbReference type="EMBL" id="HACM01003495">
    <property type="protein sequence ID" value="CRZ03937.1"/>
    <property type="molecule type" value="Transcribed_RNA"/>
</dbReference>
<evidence type="ECO:0000313" key="1">
    <source>
        <dbReference type="EMBL" id="CRZ03937.1"/>
    </source>
</evidence>
<dbReference type="AlphaFoldDB" id="A0A0H5QQP9"/>
<reference evidence="1" key="1">
    <citation type="submission" date="2015-04" db="EMBL/GenBank/DDBJ databases">
        <title>The genome sequence of the plant pathogenic Rhizarian Plasmodiophora brassicae reveals insights in its biotrophic life cycle and the origin of chitin synthesis.</title>
        <authorList>
            <person name="Schwelm A."/>
            <person name="Fogelqvist J."/>
            <person name="Knaust A."/>
            <person name="Julke S."/>
            <person name="Lilja T."/>
            <person name="Dhandapani V."/>
            <person name="Bonilla-Rosso G."/>
            <person name="Karlsson M."/>
            <person name="Shevchenko A."/>
            <person name="Choi S.R."/>
            <person name="Kim H.G."/>
            <person name="Park J.Y."/>
            <person name="Lim Y.P."/>
            <person name="Ludwig-Muller J."/>
            <person name="Dixelius C."/>
        </authorList>
    </citation>
    <scope>NUCLEOTIDE SEQUENCE</scope>
    <source>
        <tissue evidence="1">Potato root galls</tissue>
    </source>
</reference>
<accession>A0A0H5QQP9</accession>